<dbReference type="RefSeq" id="WP_377735302.1">
    <property type="nucleotide sequence ID" value="NZ_JBHSRI010000025.1"/>
</dbReference>
<dbReference type="Proteomes" id="UP001596170">
    <property type="component" value="Unassembled WGS sequence"/>
</dbReference>
<evidence type="ECO:0000313" key="2">
    <source>
        <dbReference type="Proteomes" id="UP001596170"/>
    </source>
</evidence>
<proteinExistence type="predicted"/>
<sequence length="237" mass="27200">MKKETSTDYSLHSVPHKQAEYFHIPFQCCPDQFPSPTHPSAADCLPPDELDQVVEKIRDANELLLNLALDDSRPPHETYQKMFDGLVGIRVEITNLLGETTEGKITLVGFDFVVLREEEMMNMFPFNEIHSIKPFGRYAEPYHDPELTEIDPCLRRDLTFHFGEVVSSSPELIQLFFRIHLSVYLLLFREKRILVKTDGLTSEGLLTEVNKETITLKVEEESTIFPLAMVKLITMTA</sequence>
<comment type="caution">
    <text evidence="1">The sequence shown here is derived from an EMBL/GenBank/DDBJ whole genome shotgun (WGS) entry which is preliminary data.</text>
</comment>
<dbReference type="EMBL" id="JBHSRI010000025">
    <property type="protein sequence ID" value="MFC6040750.1"/>
    <property type="molecule type" value="Genomic_DNA"/>
</dbReference>
<protein>
    <submittedName>
        <fullName evidence="1">Uncharacterized protein</fullName>
    </submittedName>
</protein>
<reference evidence="2" key="1">
    <citation type="journal article" date="2019" name="Int. J. Syst. Evol. Microbiol.">
        <title>The Global Catalogue of Microorganisms (GCM) 10K type strain sequencing project: providing services to taxonomists for standard genome sequencing and annotation.</title>
        <authorList>
            <consortium name="The Broad Institute Genomics Platform"/>
            <consortium name="The Broad Institute Genome Sequencing Center for Infectious Disease"/>
            <person name="Wu L."/>
            <person name="Ma J."/>
        </authorList>
    </citation>
    <scope>NUCLEOTIDE SEQUENCE [LARGE SCALE GENOMIC DNA]</scope>
    <source>
        <strain evidence="2">CCUG 54527</strain>
    </source>
</reference>
<gene>
    <name evidence="1" type="ORF">ACFPYN_15085</name>
</gene>
<keyword evidence="2" id="KW-1185">Reference proteome</keyword>
<accession>A0ABW1L9S9</accession>
<organism evidence="1 2">
    <name type="scientific">Paenisporosarcina macmurdoensis</name>
    <dbReference type="NCBI Taxonomy" id="212659"/>
    <lineage>
        <taxon>Bacteria</taxon>
        <taxon>Bacillati</taxon>
        <taxon>Bacillota</taxon>
        <taxon>Bacilli</taxon>
        <taxon>Bacillales</taxon>
        <taxon>Caryophanaceae</taxon>
        <taxon>Paenisporosarcina</taxon>
    </lineage>
</organism>
<name>A0ABW1L9S9_9BACL</name>
<evidence type="ECO:0000313" key="1">
    <source>
        <dbReference type="EMBL" id="MFC6040750.1"/>
    </source>
</evidence>